<accession>A0ABY4CSA4</accession>
<dbReference type="PROSITE" id="PS51387">
    <property type="entry name" value="FAD_PCMH"/>
    <property type="match status" value="1"/>
</dbReference>
<sequence length="341" mass="36997">MNSFTYTSATAVDTAVRDKSTNSKSAFVAGGTNLLDLMKENVEKPTHLIGLNKLPLTAIEDNSEGGLRLGALATNADTAWHPEVEKRYPLLSQTILAGATAQLRNMATNGGNLLQRTRCYYFYDTSTPCNKREPGSGCSALQGYNRIHAILGTSPQCIATHPSDMAVALAALEATVRVSGPHGERTIAFDDFHRLPGDQPECDNTLETGELITAVDLPAKGFEKNFTYLKLRDRTSYAFAVVSVAVGLELEGTTIKEARIALGGVAHKPWRDMAVEETLRGQSATEDNFRQAATAIMHNAQGYGYNNFKIELGKRAIVRALKQATEMDQPLDANAYLNSNP</sequence>
<keyword evidence="1" id="KW-0274">FAD</keyword>
<dbReference type="SUPFAM" id="SSF56176">
    <property type="entry name" value="FAD-binding/transporter-associated domain-like"/>
    <property type="match status" value="1"/>
</dbReference>
<gene>
    <name evidence="3" type="ORF">MTX78_13450</name>
</gene>
<keyword evidence="1" id="KW-0285">Flavoprotein</keyword>
<dbReference type="RefSeq" id="WP_243795028.1">
    <property type="nucleotide sequence ID" value="NZ_CP094669.1"/>
</dbReference>
<name>A0ABY4CSA4_9BACT</name>
<evidence type="ECO:0000259" key="2">
    <source>
        <dbReference type="PROSITE" id="PS51387"/>
    </source>
</evidence>
<dbReference type="SUPFAM" id="SSF55447">
    <property type="entry name" value="CO dehydrogenase flavoprotein C-terminal domain-like"/>
    <property type="match status" value="1"/>
</dbReference>
<dbReference type="EMBL" id="CP094669">
    <property type="protein sequence ID" value="UOG73131.1"/>
    <property type="molecule type" value="Genomic_DNA"/>
</dbReference>
<dbReference type="InterPro" id="IPR036318">
    <property type="entry name" value="FAD-bd_PCMH-like_sf"/>
</dbReference>
<evidence type="ECO:0000256" key="1">
    <source>
        <dbReference type="ARBA" id="ARBA00022827"/>
    </source>
</evidence>
<evidence type="ECO:0000313" key="4">
    <source>
        <dbReference type="Proteomes" id="UP000831113"/>
    </source>
</evidence>
<dbReference type="InterPro" id="IPR016166">
    <property type="entry name" value="FAD-bd_PCMH"/>
</dbReference>
<keyword evidence="4" id="KW-1185">Reference proteome</keyword>
<organism evidence="3 4">
    <name type="scientific">Hymenobacter tibetensis</name>
    <dbReference type="NCBI Taxonomy" id="497967"/>
    <lineage>
        <taxon>Bacteria</taxon>
        <taxon>Pseudomonadati</taxon>
        <taxon>Bacteroidota</taxon>
        <taxon>Cytophagia</taxon>
        <taxon>Cytophagales</taxon>
        <taxon>Hymenobacteraceae</taxon>
        <taxon>Hymenobacter</taxon>
    </lineage>
</organism>
<dbReference type="InterPro" id="IPR036683">
    <property type="entry name" value="CO_DH_flav_C_dom_sf"/>
</dbReference>
<dbReference type="Pfam" id="PF00941">
    <property type="entry name" value="FAD_binding_5"/>
    <property type="match status" value="1"/>
</dbReference>
<protein>
    <submittedName>
        <fullName evidence="3">Xanthine dehydrogenase family protein subunit M</fullName>
    </submittedName>
</protein>
<evidence type="ECO:0000313" key="3">
    <source>
        <dbReference type="EMBL" id="UOG73131.1"/>
    </source>
</evidence>
<dbReference type="Proteomes" id="UP000831113">
    <property type="component" value="Chromosome"/>
</dbReference>
<dbReference type="PANTHER" id="PTHR42659:SF1">
    <property type="entry name" value="OXIDOREDUCTASE"/>
    <property type="match status" value="1"/>
</dbReference>
<dbReference type="InterPro" id="IPR016167">
    <property type="entry name" value="FAD-bd_PCMH_sub1"/>
</dbReference>
<dbReference type="InterPro" id="IPR016169">
    <property type="entry name" value="FAD-bd_PCMH_sub2"/>
</dbReference>
<proteinExistence type="predicted"/>
<dbReference type="InterPro" id="IPR051312">
    <property type="entry name" value="Diverse_Substr_Oxidored"/>
</dbReference>
<dbReference type="Gene3D" id="3.30.390.50">
    <property type="entry name" value="CO dehydrogenase flavoprotein, C-terminal domain"/>
    <property type="match status" value="1"/>
</dbReference>
<dbReference type="InterPro" id="IPR002346">
    <property type="entry name" value="Mopterin_DH_FAD-bd"/>
</dbReference>
<dbReference type="Pfam" id="PF03450">
    <property type="entry name" value="CO_deh_flav_C"/>
    <property type="match status" value="1"/>
</dbReference>
<dbReference type="PANTHER" id="PTHR42659">
    <property type="entry name" value="XANTHINE DEHYDROGENASE SUBUNIT C-RELATED"/>
    <property type="match status" value="1"/>
</dbReference>
<dbReference type="Gene3D" id="3.30.43.10">
    <property type="entry name" value="Uridine Diphospho-n-acetylenolpyruvylglucosamine Reductase, domain 2"/>
    <property type="match status" value="1"/>
</dbReference>
<dbReference type="Gene3D" id="3.30.465.10">
    <property type="match status" value="2"/>
</dbReference>
<feature type="domain" description="FAD-binding PCMH-type" evidence="2">
    <location>
        <begin position="1"/>
        <end position="222"/>
    </location>
</feature>
<dbReference type="InterPro" id="IPR005107">
    <property type="entry name" value="CO_DH_flav_C"/>
</dbReference>
<reference evidence="3 4" key="1">
    <citation type="submission" date="2022-03" db="EMBL/GenBank/DDBJ databases">
        <title>Hymenobactersp. isolated from the air.</title>
        <authorList>
            <person name="Won M."/>
            <person name="Kwon S.-W."/>
        </authorList>
    </citation>
    <scope>NUCLEOTIDE SEQUENCE [LARGE SCALE GENOMIC DNA]</scope>
    <source>
        <strain evidence="3 4">KACC 21982</strain>
    </source>
</reference>
<dbReference type="SMART" id="SM01092">
    <property type="entry name" value="CO_deh_flav_C"/>
    <property type="match status" value="1"/>
</dbReference>